<comment type="caution">
    <text evidence="3">The sequence shown here is derived from an EMBL/GenBank/DDBJ whole genome shotgun (WGS) entry which is preliminary data.</text>
</comment>
<keyword evidence="4" id="KW-1185">Reference proteome</keyword>
<dbReference type="InterPro" id="IPR020568">
    <property type="entry name" value="Ribosomal_Su5_D2-typ_SF"/>
</dbReference>
<sequence>MEEKDTYNTIETEPDEILFKEKNSKFYGYAFPIESEEEVKPIIDVLRKKHPNAGHFCYAYQIGTDTLAYRANDDGEPSNSAGMPIYGQLQSFDVTNTLIVVVRLFGGTKLGVGGLISAYKTVAQLTLANCTIVEKTINIHYVISFDYQNMNKVMRVIKEKKLGIVLQEMEIKKETGLPIGKIEIKTRKKNAETIFDIFNSIYEIEIKIKE</sequence>
<evidence type="ECO:0000313" key="3">
    <source>
        <dbReference type="EMBL" id="MBC5842864.1"/>
    </source>
</evidence>
<dbReference type="Proteomes" id="UP000641454">
    <property type="component" value="Unassembled WGS sequence"/>
</dbReference>
<dbReference type="EMBL" id="JACRUL010000001">
    <property type="protein sequence ID" value="MBC5842864.1"/>
    <property type="molecule type" value="Genomic_DNA"/>
</dbReference>
<dbReference type="RefSeq" id="WP_187016567.1">
    <property type="nucleotide sequence ID" value="NZ_JACRUK010000001.1"/>
</dbReference>
<proteinExistence type="inferred from homology"/>
<comment type="similarity">
    <text evidence="1">Belongs to the IMPACT family.</text>
</comment>
<dbReference type="PANTHER" id="PTHR16301">
    <property type="entry name" value="IMPACT-RELATED"/>
    <property type="match status" value="1"/>
</dbReference>
<name>A0A923SEM8_9FLAO</name>
<evidence type="ECO:0000313" key="4">
    <source>
        <dbReference type="Proteomes" id="UP000641454"/>
    </source>
</evidence>
<dbReference type="Gene3D" id="3.30.230.30">
    <property type="entry name" value="Impact, N-terminal domain"/>
    <property type="match status" value="1"/>
</dbReference>
<reference evidence="3 4" key="1">
    <citation type="submission" date="2020-08" db="EMBL/GenBank/DDBJ databases">
        <title>Description of novel Flavobacterium F-392 isolate.</title>
        <authorList>
            <person name="Saticioglu I.B."/>
            <person name="Duman M."/>
            <person name="Altun S."/>
        </authorList>
    </citation>
    <scope>NUCLEOTIDE SEQUENCE [LARGE SCALE GENOMIC DNA]</scope>
    <source>
        <strain evidence="3 4">F-392</strain>
    </source>
</reference>
<dbReference type="PANTHER" id="PTHR16301:SF20">
    <property type="entry name" value="IMPACT FAMILY MEMBER YIGZ"/>
    <property type="match status" value="1"/>
</dbReference>
<dbReference type="Pfam" id="PF01205">
    <property type="entry name" value="Impact_N"/>
    <property type="match status" value="1"/>
</dbReference>
<dbReference type="InterPro" id="IPR023582">
    <property type="entry name" value="Impact"/>
</dbReference>
<accession>A0A923SEM8</accession>
<dbReference type="AlphaFoldDB" id="A0A923SEM8"/>
<dbReference type="GO" id="GO:0006446">
    <property type="term" value="P:regulation of translational initiation"/>
    <property type="evidence" value="ECO:0007669"/>
    <property type="project" value="TreeGrafter"/>
</dbReference>
<evidence type="ECO:0000259" key="2">
    <source>
        <dbReference type="Pfam" id="PF01205"/>
    </source>
</evidence>
<dbReference type="InterPro" id="IPR036956">
    <property type="entry name" value="Impact_N_sf"/>
</dbReference>
<feature type="domain" description="Impact N-terminal" evidence="2">
    <location>
        <begin position="22"/>
        <end position="126"/>
    </location>
</feature>
<evidence type="ECO:0000256" key="1">
    <source>
        <dbReference type="ARBA" id="ARBA00007665"/>
    </source>
</evidence>
<dbReference type="SUPFAM" id="SSF54211">
    <property type="entry name" value="Ribosomal protein S5 domain 2-like"/>
    <property type="match status" value="1"/>
</dbReference>
<organism evidence="3 4">
    <name type="scientific">Flavobacterium muglaense</name>
    <dbReference type="NCBI Taxonomy" id="2764716"/>
    <lineage>
        <taxon>Bacteria</taxon>
        <taxon>Pseudomonadati</taxon>
        <taxon>Bacteroidota</taxon>
        <taxon>Flavobacteriia</taxon>
        <taxon>Flavobacteriales</taxon>
        <taxon>Flavobacteriaceae</taxon>
        <taxon>Flavobacterium</taxon>
    </lineage>
</organism>
<gene>
    <name evidence="3" type="ORF">H8R25_00195</name>
</gene>
<dbReference type="GO" id="GO:0005737">
    <property type="term" value="C:cytoplasm"/>
    <property type="evidence" value="ECO:0007669"/>
    <property type="project" value="TreeGrafter"/>
</dbReference>
<protein>
    <submittedName>
        <fullName evidence="3">YigZ family protein</fullName>
    </submittedName>
</protein>
<dbReference type="InterPro" id="IPR001498">
    <property type="entry name" value="Impact_N"/>
</dbReference>